<evidence type="ECO:0000256" key="4">
    <source>
        <dbReference type="ARBA" id="ARBA00022840"/>
    </source>
</evidence>
<dbReference type="InterPro" id="IPR002312">
    <property type="entry name" value="Asp/Asn-tRNA-synth_IIb"/>
</dbReference>
<dbReference type="Gene3D" id="3.30.930.10">
    <property type="entry name" value="Bira Bifunctional Protein, Domain 2"/>
    <property type="match status" value="1"/>
</dbReference>
<dbReference type="PANTHER" id="PTHR22594">
    <property type="entry name" value="ASPARTYL/LYSYL-TRNA SYNTHETASE"/>
    <property type="match status" value="1"/>
</dbReference>
<dbReference type="InterPro" id="IPR006195">
    <property type="entry name" value="aa-tRNA-synth_II"/>
</dbReference>
<dbReference type="NCBIfam" id="NF003037">
    <property type="entry name" value="PRK03932.1"/>
    <property type="match status" value="1"/>
</dbReference>
<evidence type="ECO:0000313" key="9">
    <source>
        <dbReference type="EMBL" id="OYD15162.1"/>
    </source>
</evidence>
<dbReference type="Pfam" id="PF00152">
    <property type="entry name" value="tRNA-synt_2"/>
    <property type="match status" value="1"/>
</dbReference>
<dbReference type="SUPFAM" id="SSF55681">
    <property type="entry name" value="Class II aaRS and biotin synthetases"/>
    <property type="match status" value="1"/>
</dbReference>
<evidence type="ECO:0000256" key="5">
    <source>
        <dbReference type="ARBA" id="ARBA00022917"/>
    </source>
</evidence>
<accession>A0A235BSJ9</accession>
<keyword evidence="5 7" id="KW-0648">Protein biosynthesis</keyword>
<dbReference type="Gene3D" id="2.40.50.140">
    <property type="entry name" value="Nucleic acid-binding proteins"/>
    <property type="match status" value="1"/>
</dbReference>
<keyword evidence="3 7" id="KW-0547">Nucleotide-binding</keyword>
<dbReference type="InterPro" id="IPR004364">
    <property type="entry name" value="Aa-tRNA-synt_II"/>
</dbReference>
<reference evidence="9 10" key="1">
    <citation type="submission" date="2017-07" db="EMBL/GenBank/DDBJ databases">
        <title>Recovery of genomes from metagenomes via a dereplication, aggregation, and scoring strategy.</title>
        <authorList>
            <person name="Sieber C.M."/>
            <person name="Probst A.J."/>
            <person name="Sharrar A."/>
            <person name="Thomas B.C."/>
            <person name="Hess M."/>
            <person name="Tringe S.G."/>
            <person name="Banfield J.F."/>
        </authorList>
    </citation>
    <scope>NUCLEOTIDE SEQUENCE [LARGE SCALE GENOMIC DNA]</scope>
    <source>
        <strain evidence="9">JGI_Cruoil_03_44_89</strain>
    </source>
</reference>
<dbReference type="PROSITE" id="PS50862">
    <property type="entry name" value="AA_TRNA_LIGASE_II"/>
    <property type="match status" value="1"/>
</dbReference>
<gene>
    <name evidence="7" type="primary">asnS</name>
    <name evidence="9" type="ORF">CH333_06420</name>
</gene>
<name>A0A235BSJ9_UNCW3</name>
<dbReference type="InterPro" id="IPR004522">
    <property type="entry name" value="Asn-tRNA-ligase"/>
</dbReference>
<comment type="caution">
    <text evidence="9">The sequence shown here is derived from an EMBL/GenBank/DDBJ whole genome shotgun (WGS) entry which is preliminary data.</text>
</comment>
<dbReference type="EC" id="6.1.1.22" evidence="7"/>
<evidence type="ECO:0000259" key="8">
    <source>
        <dbReference type="PROSITE" id="PS50862"/>
    </source>
</evidence>
<keyword evidence="2 7" id="KW-0436">Ligase</keyword>
<comment type="catalytic activity">
    <reaction evidence="7">
        <text>tRNA(Asn) + L-asparagine + ATP = L-asparaginyl-tRNA(Asn) + AMP + diphosphate + H(+)</text>
        <dbReference type="Rhea" id="RHEA:11180"/>
        <dbReference type="Rhea" id="RHEA-COMP:9659"/>
        <dbReference type="Rhea" id="RHEA-COMP:9674"/>
        <dbReference type="ChEBI" id="CHEBI:15378"/>
        <dbReference type="ChEBI" id="CHEBI:30616"/>
        <dbReference type="ChEBI" id="CHEBI:33019"/>
        <dbReference type="ChEBI" id="CHEBI:58048"/>
        <dbReference type="ChEBI" id="CHEBI:78442"/>
        <dbReference type="ChEBI" id="CHEBI:78515"/>
        <dbReference type="ChEBI" id="CHEBI:456215"/>
        <dbReference type="EC" id="6.1.1.22"/>
    </reaction>
</comment>
<evidence type="ECO:0000313" key="10">
    <source>
        <dbReference type="Proteomes" id="UP000215215"/>
    </source>
</evidence>
<dbReference type="Proteomes" id="UP000215215">
    <property type="component" value="Unassembled WGS sequence"/>
</dbReference>
<dbReference type="InterPro" id="IPR012340">
    <property type="entry name" value="NA-bd_OB-fold"/>
</dbReference>
<dbReference type="GO" id="GO:0003676">
    <property type="term" value="F:nucleic acid binding"/>
    <property type="evidence" value="ECO:0007669"/>
    <property type="project" value="InterPro"/>
</dbReference>
<dbReference type="GO" id="GO:0004816">
    <property type="term" value="F:asparagine-tRNA ligase activity"/>
    <property type="evidence" value="ECO:0007669"/>
    <property type="project" value="UniProtKB-UniRule"/>
</dbReference>
<comment type="subunit">
    <text evidence="7">Homodimer.</text>
</comment>
<sequence>MCYIEELHRHNGDEVTIKGWVYNRRSSGKIVFLLIRDGSGIAQVVVLRSEVSGDVFNLCDTIPYESSVIVIGTVHKDERAPGGYELLFKNIDVVSSAENYPISLKEHGIDFLLERRHLWLRSRRPFAVMRIRSTCIKAICDFFDSRGFVRLDAPLLTPSACEGTTTLFEVPYFNTSAYLSQSGQLYMEAGCMAFGRVYCFGPSFRAEKSKTRRHLTEFWQVEPEIAYATLGDVMQLAEELVEYIVGSVLDKNSRELEMLGRDITPLTKIKSPFERITYTEAANLVGMDWGGDFGAPEETKLSNKFKKPIHVTGYPHEVKAFYMKRDPRDDRIALNFDTLAPEGCGEIIGGGQREDELAKLEERIREYDLPRKDYEWYLDLRRYGTCPHAGFGLGLERTVTWICGIHHVRESIPFPRTIDRIYP</sequence>
<dbReference type="GO" id="GO:0005524">
    <property type="term" value="F:ATP binding"/>
    <property type="evidence" value="ECO:0007669"/>
    <property type="project" value="UniProtKB-UniRule"/>
</dbReference>
<dbReference type="PRINTS" id="PR01042">
    <property type="entry name" value="TRNASYNTHASP"/>
</dbReference>
<evidence type="ECO:0000256" key="7">
    <source>
        <dbReference type="HAMAP-Rule" id="MF_00534"/>
    </source>
</evidence>
<evidence type="ECO:0000256" key="6">
    <source>
        <dbReference type="ARBA" id="ARBA00023146"/>
    </source>
</evidence>
<dbReference type="PANTHER" id="PTHR22594:SF34">
    <property type="entry name" value="ASPARAGINE--TRNA LIGASE, MITOCHONDRIAL-RELATED"/>
    <property type="match status" value="1"/>
</dbReference>
<dbReference type="AlphaFoldDB" id="A0A235BSJ9"/>
<dbReference type="HAMAP" id="MF_00534">
    <property type="entry name" value="Asn_tRNA_synth"/>
    <property type="match status" value="1"/>
</dbReference>
<comment type="subcellular location">
    <subcellularLocation>
        <location evidence="7">Cytoplasm</location>
    </subcellularLocation>
</comment>
<protein>
    <recommendedName>
        <fullName evidence="7">Asparagine--tRNA ligase</fullName>
        <ecNumber evidence="7">6.1.1.22</ecNumber>
    </recommendedName>
    <alternativeName>
        <fullName evidence="7">Asparaginyl-tRNA synthetase</fullName>
        <shortName evidence="7">AsnRS</shortName>
    </alternativeName>
</protein>
<organism evidence="9 10">
    <name type="scientific">candidate division WOR-3 bacterium JGI_Cruoil_03_44_89</name>
    <dbReference type="NCBI Taxonomy" id="1973748"/>
    <lineage>
        <taxon>Bacteria</taxon>
        <taxon>Bacteria division WOR-3</taxon>
    </lineage>
</organism>
<evidence type="ECO:0000256" key="1">
    <source>
        <dbReference type="ARBA" id="ARBA00008226"/>
    </source>
</evidence>
<keyword evidence="7" id="KW-0963">Cytoplasm</keyword>
<feature type="domain" description="Aminoacyl-transfer RNA synthetases class-II family profile" evidence="8">
    <location>
        <begin position="129"/>
        <end position="423"/>
    </location>
</feature>
<keyword evidence="4 7" id="KW-0067">ATP-binding</keyword>
<dbReference type="InterPro" id="IPR004365">
    <property type="entry name" value="NA-bd_OB_tRNA"/>
</dbReference>
<dbReference type="GO" id="GO:0006421">
    <property type="term" value="P:asparaginyl-tRNA aminoacylation"/>
    <property type="evidence" value="ECO:0007669"/>
    <property type="project" value="UniProtKB-UniRule"/>
</dbReference>
<dbReference type="Pfam" id="PF01336">
    <property type="entry name" value="tRNA_anti-codon"/>
    <property type="match status" value="1"/>
</dbReference>
<dbReference type="NCBIfam" id="TIGR00457">
    <property type="entry name" value="asnS"/>
    <property type="match status" value="1"/>
</dbReference>
<comment type="similarity">
    <text evidence="1 7">Belongs to the class-II aminoacyl-tRNA synthetase family.</text>
</comment>
<proteinExistence type="inferred from homology"/>
<dbReference type="InterPro" id="IPR045864">
    <property type="entry name" value="aa-tRNA-synth_II/BPL/LPL"/>
</dbReference>
<dbReference type="GO" id="GO:0005737">
    <property type="term" value="C:cytoplasm"/>
    <property type="evidence" value="ECO:0007669"/>
    <property type="project" value="UniProtKB-SubCell"/>
</dbReference>
<dbReference type="CDD" id="cd00776">
    <property type="entry name" value="AsxRS_core"/>
    <property type="match status" value="1"/>
</dbReference>
<evidence type="ECO:0000256" key="2">
    <source>
        <dbReference type="ARBA" id="ARBA00022598"/>
    </source>
</evidence>
<evidence type="ECO:0000256" key="3">
    <source>
        <dbReference type="ARBA" id="ARBA00022741"/>
    </source>
</evidence>
<dbReference type="SUPFAM" id="SSF50249">
    <property type="entry name" value="Nucleic acid-binding proteins"/>
    <property type="match status" value="1"/>
</dbReference>
<dbReference type="EMBL" id="NOZQ01000140">
    <property type="protein sequence ID" value="OYD15162.1"/>
    <property type="molecule type" value="Genomic_DNA"/>
</dbReference>
<keyword evidence="6 7" id="KW-0030">Aminoacyl-tRNA synthetase</keyword>